<organism evidence="1">
    <name type="scientific">marine sediment metagenome</name>
    <dbReference type="NCBI Taxonomy" id="412755"/>
    <lineage>
        <taxon>unclassified sequences</taxon>
        <taxon>metagenomes</taxon>
        <taxon>ecological metagenomes</taxon>
    </lineage>
</organism>
<evidence type="ECO:0000313" key="1">
    <source>
        <dbReference type="EMBL" id="GAG27357.1"/>
    </source>
</evidence>
<feature type="non-terminal residue" evidence="1">
    <location>
        <position position="1"/>
    </location>
</feature>
<comment type="caution">
    <text evidence="1">The sequence shown here is derived from an EMBL/GenBank/DDBJ whole genome shotgun (WGS) entry which is preliminary data.</text>
</comment>
<sequence length="79" mass="8168">DRWLKGLTPWQSLAGLGQTAAGQTANLGMQTGQGLAQNALAAGEARASGYINQANVISGAATSGVENSIYANYLNKMRK</sequence>
<protein>
    <submittedName>
        <fullName evidence="1">Uncharacterized protein</fullName>
    </submittedName>
</protein>
<accession>X0WVY2</accession>
<gene>
    <name evidence="1" type="ORF">S01H1_50180</name>
</gene>
<dbReference type="EMBL" id="BARS01032323">
    <property type="protein sequence ID" value="GAG27357.1"/>
    <property type="molecule type" value="Genomic_DNA"/>
</dbReference>
<dbReference type="AlphaFoldDB" id="X0WVY2"/>
<proteinExistence type="predicted"/>
<name>X0WVY2_9ZZZZ</name>
<reference evidence="1" key="1">
    <citation type="journal article" date="2014" name="Front. Microbiol.">
        <title>High frequency of phylogenetically diverse reductive dehalogenase-homologous genes in deep subseafloor sedimentary metagenomes.</title>
        <authorList>
            <person name="Kawai M."/>
            <person name="Futagami T."/>
            <person name="Toyoda A."/>
            <person name="Takaki Y."/>
            <person name="Nishi S."/>
            <person name="Hori S."/>
            <person name="Arai W."/>
            <person name="Tsubouchi T."/>
            <person name="Morono Y."/>
            <person name="Uchiyama I."/>
            <person name="Ito T."/>
            <person name="Fujiyama A."/>
            <person name="Inagaki F."/>
            <person name="Takami H."/>
        </authorList>
    </citation>
    <scope>NUCLEOTIDE SEQUENCE</scope>
    <source>
        <strain evidence="1">Expedition CK06-06</strain>
    </source>
</reference>